<organism evidence="6 7">
    <name type="scientific">Oleispira antarctica</name>
    <dbReference type="NCBI Taxonomy" id="188908"/>
    <lineage>
        <taxon>Bacteria</taxon>
        <taxon>Pseudomonadati</taxon>
        <taxon>Pseudomonadota</taxon>
        <taxon>Gammaproteobacteria</taxon>
        <taxon>Oceanospirillales</taxon>
        <taxon>Oceanospirillaceae</taxon>
        <taxon>Oleispira</taxon>
    </lineage>
</organism>
<evidence type="ECO:0000259" key="5">
    <source>
        <dbReference type="Pfam" id="PF00582"/>
    </source>
</evidence>
<dbReference type="Proteomes" id="UP000227088">
    <property type="component" value="Unassembled WGS sequence"/>
</dbReference>
<evidence type="ECO:0000256" key="2">
    <source>
        <dbReference type="ARBA" id="ARBA00008791"/>
    </source>
</evidence>
<dbReference type="PANTHER" id="PTHR47892:SF1">
    <property type="entry name" value="UNIVERSAL STRESS PROTEIN E"/>
    <property type="match status" value="1"/>
</dbReference>
<keyword evidence="3" id="KW-0963">Cytoplasm</keyword>
<dbReference type="Gene3D" id="3.40.50.12370">
    <property type="match status" value="1"/>
</dbReference>
<evidence type="ECO:0000256" key="1">
    <source>
        <dbReference type="ARBA" id="ARBA00004496"/>
    </source>
</evidence>
<name>A0A1Y5HW59_OLEAN</name>
<reference evidence="7" key="1">
    <citation type="journal article" date="2017" name="Proc. Natl. Acad. Sci. U.S.A.">
        <title>Simulation of Deepwater Horizon oil plume reveals substrate specialization within a complex community of hydrocarbon degraders.</title>
        <authorList>
            <person name="Hu P."/>
            <person name="Dubinsky E.A."/>
            <person name="Probst A.J."/>
            <person name="Wang J."/>
            <person name="Sieber C.M.K."/>
            <person name="Tom L.M."/>
            <person name="Gardinali P."/>
            <person name="Banfield J.F."/>
            <person name="Atlas R.M."/>
            <person name="Andersen G.L."/>
        </authorList>
    </citation>
    <scope>NUCLEOTIDE SEQUENCE [LARGE SCALE GENOMIC DNA]</scope>
</reference>
<dbReference type="InterPro" id="IPR006016">
    <property type="entry name" value="UspA"/>
</dbReference>
<dbReference type="AlphaFoldDB" id="A0A1Y5HW59"/>
<dbReference type="PANTHER" id="PTHR47892">
    <property type="entry name" value="UNIVERSAL STRESS PROTEIN E"/>
    <property type="match status" value="1"/>
</dbReference>
<proteinExistence type="inferred from homology"/>
<evidence type="ECO:0000313" key="7">
    <source>
        <dbReference type="Proteomes" id="UP000227088"/>
    </source>
</evidence>
<dbReference type="NCBIfam" id="NF008380">
    <property type="entry name" value="PRK11175.1"/>
    <property type="match status" value="1"/>
</dbReference>
<sequence>MLDINHILVVLDSDHPEQHAFDRALALASSVKADITILGSCYESYCEESSSLEVETKHQIKSALINNRQLWLDSFVSEAEGRGIEISTEVHWQKNLHNAVMASMNTANFDLVIKGTQLHHGIVDRIFTHCDWNLLRHCPAPVLLVKSSKPWMNNRIIASVDATSHDEGHRLINENILDFAEHLADHFSTDLHLVNSYPMVALAFAMVPEVTAPDDIQKYITEQHRVECERYAEKYNINDDHIHITEGDPDDVLEIMAKEIEADLVVIGTVGREGISGVLLGNTAERIVDRVSADVLVIKPLDGVKPEIG</sequence>
<accession>A0A1Y5HW59</accession>
<evidence type="ECO:0000256" key="4">
    <source>
        <dbReference type="ARBA" id="ARBA00037131"/>
    </source>
</evidence>
<evidence type="ECO:0000256" key="3">
    <source>
        <dbReference type="ARBA" id="ARBA00022490"/>
    </source>
</evidence>
<comment type="caution">
    <text evidence="6">The sequence shown here is derived from an EMBL/GenBank/DDBJ whole genome shotgun (WGS) entry which is preliminary data.</text>
</comment>
<comment type="function">
    <text evidence="4">Required for resistance to DNA-damaging agents.</text>
</comment>
<dbReference type="SUPFAM" id="SSF52402">
    <property type="entry name" value="Adenine nucleotide alpha hydrolases-like"/>
    <property type="match status" value="2"/>
</dbReference>
<dbReference type="Pfam" id="PF00582">
    <property type="entry name" value="Usp"/>
    <property type="match status" value="2"/>
</dbReference>
<evidence type="ECO:0000313" key="6">
    <source>
        <dbReference type="EMBL" id="OUS40013.1"/>
    </source>
</evidence>
<comment type="subcellular location">
    <subcellularLocation>
        <location evidence="1">Cytoplasm</location>
    </subcellularLocation>
</comment>
<dbReference type="EMBL" id="MABE01000465">
    <property type="protein sequence ID" value="OUS40013.1"/>
    <property type="molecule type" value="Genomic_DNA"/>
</dbReference>
<gene>
    <name evidence="6" type="ORF">A9R00_08175</name>
</gene>
<dbReference type="GO" id="GO:0005737">
    <property type="term" value="C:cytoplasm"/>
    <property type="evidence" value="ECO:0007669"/>
    <property type="project" value="UniProtKB-SubCell"/>
</dbReference>
<comment type="similarity">
    <text evidence="2">Belongs to the universal stress protein A family.</text>
</comment>
<feature type="domain" description="UspA" evidence="5">
    <location>
        <begin position="175"/>
        <end position="299"/>
    </location>
</feature>
<protein>
    <recommendedName>
        <fullName evidence="5">UspA domain-containing protein</fullName>
    </recommendedName>
</protein>
<feature type="domain" description="UspA" evidence="5">
    <location>
        <begin position="5"/>
        <end position="146"/>
    </location>
</feature>